<keyword evidence="2" id="KW-1185">Reference proteome</keyword>
<dbReference type="EMBL" id="BKBA01000008">
    <property type="protein sequence ID" value="GEQ13774.1"/>
    <property type="molecule type" value="Genomic_DNA"/>
</dbReference>
<evidence type="ECO:0000313" key="1">
    <source>
        <dbReference type="EMBL" id="GEQ13774.1"/>
    </source>
</evidence>
<organism evidence="1 2">
    <name type="scientific">Knoellia locipacati</name>
    <dbReference type="NCBI Taxonomy" id="882824"/>
    <lineage>
        <taxon>Bacteria</taxon>
        <taxon>Bacillati</taxon>
        <taxon>Actinomycetota</taxon>
        <taxon>Actinomycetes</taxon>
        <taxon>Micrococcales</taxon>
        <taxon>Intrasporangiaceae</taxon>
        <taxon>Knoellia</taxon>
    </lineage>
</organism>
<reference evidence="1 2" key="1">
    <citation type="submission" date="2019-07" db="EMBL/GenBank/DDBJ databases">
        <title>Whole genome shotgun sequence of Knoellia locipacati NBRC 109775.</title>
        <authorList>
            <person name="Hosoyama A."/>
            <person name="Uohara A."/>
            <person name="Ohji S."/>
            <person name="Ichikawa N."/>
        </authorList>
    </citation>
    <scope>NUCLEOTIDE SEQUENCE [LARGE SCALE GENOMIC DNA]</scope>
    <source>
        <strain evidence="1 2">NBRC 109775</strain>
    </source>
</reference>
<name>A0A512T0T4_9MICO</name>
<evidence type="ECO:0000313" key="2">
    <source>
        <dbReference type="Proteomes" id="UP000321793"/>
    </source>
</evidence>
<proteinExistence type="predicted"/>
<dbReference type="Proteomes" id="UP000321793">
    <property type="component" value="Unassembled WGS sequence"/>
</dbReference>
<dbReference type="AlphaFoldDB" id="A0A512T0T4"/>
<accession>A0A512T0T4</accession>
<comment type="caution">
    <text evidence="1">The sequence shown here is derived from an EMBL/GenBank/DDBJ whole genome shotgun (WGS) entry which is preliminary data.</text>
</comment>
<protein>
    <submittedName>
        <fullName evidence="1">Uncharacterized protein</fullName>
    </submittedName>
</protein>
<sequence>MSLFGCAFIAGCTSGQRVEADGLIVLIAEPANSGDAALLSGKLTDVGGCVGIENYAVVWPHGTRVSGEGALSLTVPGQPKVALGDQVHVGGGVLFEAEERRAVYSIAGVSIPASCVSAGVWMSSPSD</sequence>
<gene>
    <name evidence="1" type="ORF">KLO01_18210</name>
</gene>